<comment type="caution">
    <text evidence="1">The sequence shown here is derived from an EMBL/GenBank/DDBJ whole genome shotgun (WGS) entry which is preliminary data.</text>
</comment>
<evidence type="ECO:0000313" key="2">
    <source>
        <dbReference type="Proteomes" id="UP001054945"/>
    </source>
</evidence>
<evidence type="ECO:0000313" key="1">
    <source>
        <dbReference type="EMBL" id="GIY04103.1"/>
    </source>
</evidence>
<dbReference type="AlphaFoldDB" id="A0AAV4Q2F4"/>
<organism evidence="1 2">
    <name type="scientific">Caerostris extrusa</name>
    <name type="common">Bark spider</name>
    <name type="synonym">Caerostris bankana</name>
    <dbReference type="NCBI Taxonomy" id="172846"/>
    <lineage>
        <taxon>Eukaryota</taxon>
        <taxon>Metazoa</taxon>
        <taxon>Ecdysozoa</taxon>
        <taxon>Arthropoda</taxon>
        <taxon>Chelicerata</taxon>
        <taxon>Arachnida</taxon>
        <taxon>Araneae</taxon>
        <taxon>Araneomorphae</taxon>
        <taxon>Entelegynae</taxon>
        <taxon>Araneoidea</taxon>
        <taxon>Araneidae</taxon>
        <taxon>Caerostris</taxon>
    </lineage>
</organism>
<name>A0AAV4Q2F4_CAEEX</name>
<dbReference type="Proteomes" id="UP001054945">
    <property type="component" value="Unassembled WGS sequence"/>
</dbReference>
<accession>A0AAV4Q2F4</accession>
<gene>
    <name evidence="1" type="ORF">CEXT_61321</name>
</gene>
<dbReference type="EMBL" id="BPLR01005667">
    <property type="protein sequence ID" value="GIY04103.1"/>
    <property type="molecule type" value="Genomic_DNA"/>
</dbReference>
<protein>
    <submittedName>
        <fullName evidence="1">Uncharacterized protein</fullName>
    </submittedName>
</protein>
<sequence>MTCSEVVYGTTFYGCHQISSLLRSTVSITADTNILPRLRTILLSLHPTATSKHCTESIYTHPSLNSCSHAYLRIVYSRPYYSRTPALIL</sequence>
<keyword evidence="2" id="KW-1185">Reference proteome</keyword>
<reference evidence="1 2" key="1">
    <citation type="submission" date="2021-06" db="EMBL/GenBank/DDBJ databases">
        <title>Caerostris extrusa draft genome.</title>
        <authorList>
            <person name="Kono N."/>
            <person name="Arakawa K."/>
        </authorList>
    </citation>
    <scope>NUCLEOTIDE SEQUENCE [LARGE SCALE GENOMIC DNA]</scope>
</reference>
<proteinExistence type="predicted"/>